<gene>
    <name evidence="1" type="ORF">C0V82_23645</name>
</gene>
<dbReference type="OrthoDB" id="9794725at2"/>
<dbReference type="SUPFAM" id="SSF52266">
    <property type="entry name" value="SGNH hydrolase"/>
    <property type="match status" value="1"/>
</dbReference>
<dbReference type="AlphaFoldDB" id="A0A2K9NJV7"/>
<dbReference type="Proteomes" id="UP000234752">
    <property type="component" value="Plasmid unnamed1"/>
</dbReference>
<reference evidence="1 2" key="1">
    <citation type="submission" date="2017-12" db="EMBL/GenBank/DDBJ databases">
        <title>Genomes of bacteria within cyanobacterial aggregates.</title>
        <authorList>
            <person name="Cai H."/>
        </authorList>
    </citation>
    <scope>NUCLEOTIDE SEQUENCE [LARGE SCALE GENOMIC DNA]</scope>
    <source>
        <strain evidence="1 2">TH16</strain>
        <plasmid evidence="1 2">unnamed1</plasmid>
    </source>
</reference>
<evidence type="ECO:0000313" key="2">
    <source>
        <dbReference type="Proteomes" id="UP000234752"/>
    </source>
</evidence>
<dbReference type="Gene3D" id="3.40.50.1110">
    <property type="entry name" value="SGNH hydrolase"/>
    <property type="match status" value="1"/>
</dbReference>
<dbReference type="PANTHER" id="PTHR30383:SF5">
    <property type="entry name" value="SGNH HYDROLASE-TYPE ESTERASE DOMAIN-CONTAINING PROTEIN"/>
    <property type="match status" value="1"/>
</dbReference>
<dbReference type="GO" id="GO:0004622">
    <property type="term" value="F:phosphatidylcholine lysophospholipase activity"/>
    <property type="evidence" value="ECO:0007669"/>
    <property type="project" value="TreeGrafter"/>
</dbReference>
<dbReference type="InterPro" id="IPR013830">
    <property type="entry name" value="SGNH_hydro"/>
</dbReference>
<dbReference type="Pfam" id="PF13472">
    <property type="entry name" value="Lipase_GDSL_2"/>
    <property type="match status" value="1"/>
</dbReference>
<proteinExistence type="predicted"/>
<dbReference type="PANTHER" id="PTHR30383">
    <property type="entry name" value="THIOESTERASE 1/PROTEASE 1/LYSOPHOSPHOLIPASE L1"/>
    <property type="match status" value="1"/>
</dbReference>
<geneLocation type="plasmid" evidence="1 2">
    <name>unnamed1</name>
</geneLocation>
<protein>
    <submittedName>
        <fullName evidence="1">GDSL family lipase</fullName>
    </submittedName>
</protein>
<evidence type="ECO:0000313" key="1">
    <source>
        <dbReference type="EMBL" id="AUN33362.1"/>
    </source>
</evidence>
<accession>A0A2K9NJV7</accession>
<dbReference type="InterPro" id="IPR051532">
    <property type="entry name" value="Ester_Hydrolysis_Enzymes"/>
</dbReference>
<sequence>MNRRHLLATAPLLPMLAVTQAGAAEPVQALDWANRARYAAANTADKALPADKRRVVFMGDSITENWARPEHDGAFFPTHGFIGRGISGQTTSQMLLRFTPDVLELAPRAVHILAGTNDVAENGGTYDPALTHDNLAAMASLAKAAGIKVFIGSVPPARDVYWRKSVGDPTERILALNTWIAVLCRDQGHTYIDYWPVLADANKGLKAELGLDPVHPNRAGYLAMGPVALKVLAGI</sequence>
<dbReference type="RefSeq" id="WP_102114875.1">
    <property type="nucleotide sequence ID" value="NZ_BMGN01000001.1"/>
</dbReference>
<dbReference type="KEGG" id="ncb:C0V82_23645"/>
<dbReference type="InterPro" id="IPR036514">
    <property type="entry name" value="SGNH_hydro_sf"/>
</dbReference>
<name>A0A2K9NJV7_9PROT</name>
<keyword evidence="1" id="KW-0614">Plasmid</keyword>
<dbReference type="EMBL" id="CP025613">
    <property type="protein sequence ID" value="AUN33362.1"/>
    <property type="molecule type" value="Genomic_DNA"/>
</dbReference>
<organism evidence="1 2">
    <name type="scientific">Niveispirillum cyanobacteriorum</name>
    <dbReference type="NCBI Taxonomy" id="1612173"/>
    <lineage>
        <taxon>Bacteria</taxon>
        <taxon>Pseudomonadati</taxon>
        <taxon>Pseudomonadota</taxon>
        <taxon>Alphaproteobacteria</taxon>
        <taxon>Rhodospirillales</taxon>
        <taxon>Azospirillaceae</taxon>
        <taxon>Niveispirillum</taxon>
    </lineage>
</organism>
<keyword evidence="2" id="KW-1185">Reference proteome</keyword>